<evidence type="ECO:0000256" key="1">
    <source>
        <dbReference type="SAM" id="MobiDB-lite"/>
    </source>
</evidence>
<feature type="non-terminal residue" evidence="2">
    <location>
        <position position="1"/>
    </location>
</feature>
<protein>
    <submittedName>
        <fullName evidence="2">Uncharacterized protein</fullName>
    </submittedName>
</protein>
<evidence type="ECO:0000313" key="3">
    <source>
        <dbReference type="Proteomes" id="UP000032274"/>
    </source>
</evidence>
<name>A0AA40MKR5_STAAU</name>
<feature type="region of interest" description="Disordered" evidence="1">
    <location>
        <begin position="104"/>
        <end position="150"/>
    </location>
</feature>
<dbReference type="Proteomes" id="UP000032274">
    <property type="component" value="Unassembled WGS sequence"/>
</dbReference>
<organism evidence="2 3">
    <name type="scientific">Staphylococcus aureus</name>
    <dbReference type="NCBI Taxonomy" id="1280"/>
    <lineage>
        <taxon>Bacteria</taxon>
        <taxon>Bacillati</taxon>
        <taxon>Bacillota</taxon>
        <taxon>Bacilli</taxon>
        <taxon>Bacillales</taxon>
        <taxon>Staphylococcaceae</taxon>
        <taxon>Staphylococcus</taxon>
    </lineage>
</organism>
<reference evidence="2 3" key="1">
    <citation type="submission" date="2015-01" db="EMBL/GenBank/DDBJ databases">
        <title>Characterization of Swiss Staphylococcus aureus strains involved in food poisoning.</title>
        <authorList>
            <person name="Crovadore J."/>
            <person name="Chablais R."/>
            <person name="Tonacini J."/>
            <person name="Schnyder B."/>
            <person name="Lefort F."/>
        </authorList>
    </citation>
    <scope>NUCLEOTIDE SEQUENCE [LARGE SCALE GENOMIC DNA]</scope>
    <source>
        <strain evidence="2 3">SA-120</strain>
    </source>
</reference>
<accession>A0AA40MKR5</accession>
<comment type="caution">
    <text evidence="2">The sequence shown here is derived from an EMBL/GenBank/DDBJ whole genome shotgun (WGS) entry which is preliminary data.</text>
</comment>
<feature type="non-terminal residue" evidence="2">
    <location>
        <position position="171"/>
    </location>
</feature>
<gene>
    <name evidence="2" type="ORF">QU38_02330</name>
</gene>
<evidence type="ECO:0000313" key="2">
    <source>
        <dbReference type="EMBL" id="KIU01277.1"/>
    </source>
</evidence>
<proteinExistence type="predicted"/>
<dbReference type="AlphaFoldDB" id="A0AA40MKR5"/>
<sequence length="171" mass="17708">IEARPDPREEIAQADAGALEIEAGQPGVIMEAALDIGRAGKAHHRLAGIEACQIGDRCPVGLAGGGDQHRPHPADIRERVGAAVRRHQPFGNQPLIERFPETGRAPAHRHAPPPSAGQQHAPHGSRQASSARNAMRSGAPRPTAPAIMPRTGAIPAPALIGMATRVGAGPS</sequence>
<dbReference type="EMBL" id="JXIG01000499">
    <property type="protein sequence ID" value="KIU01277.1"/>
    <property type="molecule type" value="Genomic_DNA"/>
</dbReference>